<proteinExistence type="predicted"/>
<evidence type="ECO:0000256" key="1">
    <source>
        <dbReference type="ARBA" id="ARBA00022553"/>
    </source>
</evidence>
<dbReference type="EMBL" id="BART01006183">
    <property type="protein sequence ID" value="GAG59082.1"/>
    <property type="molecule type" value="Genomic_DNA"/>
</dbReference>
<protein>
    <recommendedName>
        <fullName evidence="2">Response regulatory domain-containing protein</fullName>
    </recommendedName>
</protein>
<evidence type="ECO:0000259" key="2">
    <source>
        <dbReference type="PROSITE" id="PS50110"/>
    </source>
</evidence>
<name>X0ZLX7_9ZZZZ</name>
<feature type="domain" description="Response regulatory" evidence="2">
    <location>
        <begin position="3"/>
        <end position="57"/>
    </location>
</feature>
<dbReference type="PROSITE" id="PS50110">
    <property type="entry name" value="RESPONSE_REGULATORY"/>
    <property type="match status" value="1"/>
</dbReference>
<dbReference type="PANTHER" id="PTHR44591">
    <property type="entry name" value="STRESS RESPONSE REGULATOR PROTEIN 1"/>
    <property type="match status" value="1"/>
</dbReference>
<organism evidence="3">
    <name type="scientific">marine sediment metagenome</name>
    <dbReference type="NCBI Taxonomy" id="412755"/>
    <lineage>
        <taxon>unclassified sequences</taxon>
        <taxon>metagenomes</taxon>
        <taxon>ecological metagenomes</taxon>
    </lineage>
</organism>
<dbReference type="PANTHER" id="PTHR44591:SF3">
    <property type="entry name" value="RESPONSE REGULATORY DOMAIN-CONTAINING PROTEIN"/>
    <property type="match status" value="1"/>
</dbReference>
<evidence type="ECO:0000313" key="3">
    <source>
        <dbReference type="EMBL" id="GAG59082.1"/>
    </source>
</evidence>
<dbReference type="AlphaFoldDB" id="X0ZLX7"/>
<keyword evidence="1" id="KW-0597">Phosphoprotein</keyword>
<reference evidence="3" key="1">
    <citation type="journal article" date="2014" name="Front. Microbiol.">
        <title>High frequency of phylogenetically diverse reductive dehalogenase-homologous genes in deep subseafloor sedimentary metagenomes.</title>
        <authorList>
            <person name="Kawai M."/>
            <person name="Futagami T."/>
            <person name="Toyoda A."/>
            <person name="Takaki Y."/>
            <person name="Nishi S."/>
            <person name="Hori S."/>
            <person name="Arai W."/>
            <person name="Tsubouchi T."/>
            <person name="Morono Y."/>
            <person name="Uchiyama I."/>
            <person name="Ito T."/>
            <person name="Fujiyama A."/>
            <person name="Inagaki F."/>
            <person name="Takami H."/>
        </authorList>
    </citation>
    <scope>NUCLEOTIDE SEQUENCE</scope>
    <source>
        <strain evidence="3">Expedition CK06-06</strain>
    </source>
</reference>
<sequence length="57" mass="6594">MRRILVVDDLKENRYLLQKLLEGYNYTVETASNGVEALEIARKKPPDMIITDSLMPK</sequence>
<dbReference type="Gene3D" id="3.40.50.2300">
    <property type="match status" value="1"/>
</dbReference>
<dbReference type="Pfam" id="PF00072">
    <property type="entry name" value="Response_reg"/>
    <property type="match status" value="1"/>
</dbReference>
<dbReference type="SUPFAM" id="SSF52172">
    <property type="entry name" value="CheY-like"/>
    <property type="match status" value="1"/>
</dbReference>
<dbReference type="InterPro" id="IPR001789">
    <property type="entry name" value="Sig_transdc_resp-reg_receiver"/>
</dbReference>
<feature type="non-terminal residue" evidence="3">
    <location>
        <position position="57"/>
    </location>
</feature>
<dbReference type="GO" id="GO:0000160">
    <property type="term" value="P:phosphorelay signal transduction system"/>
    <property type="evidence" value="ECO:0007669"/>
    <property type="project" value="InterPro"/>
</dbReference>
<accession>X0ZLX7</accession>
<dbReference type="InterPro" id="IPR011006">
    <property type="entry name" value="CheY-like_superfamily"/>
</dbReference>
<gene>
    <name evidence="3" type="ORF">S01H4_14077</name>
</gene>
<comment type="caution">
    <text evidence="3">The sequence shown here is derived from an EMBL/GenBank/DDBJ whole genome shotgun (WGS) entry which is preliminary data.</text>
</comment>
<dbReference type="InterPro" id="IPR050595">
    <property type="entry name" value="Bact_response_regulator"/>
</dbReference>